<evidence type="ECO:0000256" key="4">
    <source>
        <dbReference type="ARBA" id="ARBA00022691"/>
    </source>
</evidence>
<evidence type="ECO:0000256" key="1">
    <source>
        <dbReference type="ARBA" id="ARBA00011900"/>
    </source>
</evidence>
<accession>A0A345Z4T8</accession>
<name>A0A345Z4T8_9MOLU</name>
<dbReference type="GO" id="GO:0009307">
    <property type="term" value="P:DNA restriction-modification system"/>
    <property type="evidence" value="ECO:0007669"/>
    <property type="project" value="InterPro"/>
</dbReference>
<keyword evidence="4" id="KW-0949">S-adenosyl-L-methionine</keyword>
<dbReference type="GO" id="GO:0003676">
    <property type="term" value="F:nucleic acid binding"/>
    <property type="evidence" value="ECO:0007669"/>
    <property type="project" value="InterPro"/>
</dbReference>
<dbReference type="EMBL" id="CP031376">
    <property type="protein sequence ID" value="AXK51617.1"/>
    <property type="molecule type" value="Genomic_DNA"/>
</dbReference>
<evidence type="ECO:0000313" key="6">
    <source>
        <dbReference type="EMBL" id="AXK51617.1"/>
    </source>
</evidence>
<dbReference type="InterPro" id="IPR012327">
    <property type="entry name" value="MeTrfase_D12"/>
</dbReference>
<keyword evidence="7" id="KW-1185">Reference proteome</keyword>
<proteinExistence type="predicted"/>
<dbReference type="GO" id="GO:0032259">
    <property type="term" value="P:methylation"/>
    <property type="evidence" value="ECO:0007669"/>
    <property type="project" value="UniProtKB-KW"/>
</dbReference>
<dbReference type="InterPro" id="IPR002052">
    <property type="entry name" value="DNA_methylase_N6_adenine_CS"/>
</dbReference>
<dbReference type="REBASE" id="265521">
    <property type="entry name" value="M2.SalPLHS1ORF9460P"/>
</dbReference>
<protein>
    <recommendedName>
        <fullName evidence="1">site-specific DNA-methyltransferase (adenine-specific)</fullName>
        <ecNumber evidence="1">2.1.1.72</ecNumber>
    </recommendedName>
</protein>
<sequence length="339" mass="39802">MGLKIENRRYIGSKRKLVEEIYAISQKYFGNKKISFSDVFAGTGIVAKYFFDRGHDVIVNDLLKSNFIAYSAWISNEDYDYKKIEKLLEKFNSFDASILKPNYFSDTYGDKYFSVNDAKKIGYIRDKIEEMKNSLTFREYCILLSSLMYTTDKIANTVGHFEHFLSQKPVYKNFTLDKLDLSEPSWNKALIFNEDSNKLVKKIESDVIYIDPPYNARQYVNFYHVLENLVNWDKPNEFEGSSMKFKRNHLKSEYSRSKAVYFFEELINNIKAKLIIVSYNNTYNAKSSASNNKIKESEMINILKKKGKLTVKEFEHPFFNSGTTNFNNHLEKIYICEVN</sequence>
<evidence type="ECO:0000256" key="3">
    <source>
        <dbReference type="ARBA" id="ARBA00022679"/>
    </source>
</evidence>
<dbReference type="Proteomes" id="UP000254792">
    <property type="component" value="Chromosome"/>
</dbReference>
<keyword evidence="3 6" id="KW-0808">Transferase</keyword>
<evidence type="ECO:0000256" key="2">
    <source>
        <dbReference type="ARBA" id="ARBA00022603"/>
    </source>
</evidence>
<dbReference type="Pfam" id="PF02086">
    <property type="entry name" value="MethyltransfD12"/>
    <property type="match status" value="1"/>
</dbReference>
<dbReference type="GO" id="GO:0009007">
    <property type="term" value="F:site-specific DNA-methyltransferase (adenine-specific) activity"/>
    <property type="evidence" value="ECO:0007669"/>
    <property type="project" value="UniProtKB-EC"/>
</dbReference>
<keyword evidence="2 6" id="KW-0489">Methyltransferase</keyword>
<dbReference type="SUPFAM" id="SSF53335">
    <property type="entry name" value="S-adenosyl-L-methionine-dependent methyltransferases"/>
    <property type="match status" value="1"/>
</dbReference>
<dbReference type="EC" id="2.1.1.72" evidence="1"/>
<evidence type="ECO:0000256" key="5">
    <source>
        <dbReference type="ARBA" id="ARBA00047942"/>
    </source>
</evidence>
<dbReference type="OrthoDB" id="9805629at2"/>
<dbReference type="PRINTS" id="PR00505">
    <property type="entry name" value="D12N6MTFRASE"/>
</dbReference>
<dbReference type="InterPro" id="IPR029063">
    <property type="entry name" value="SAM-dependent_MTases_sf"/>
</dbReference>
<dbReference type="PROSITE" id="PS00092">
    <property type="entry name" value="N6_MTASE"/>
    <property type="match status" value="1"/>
</dbReference>
<dbReference type="KEGG" id="salx:SALLE_v1c09470"/>
<dbReference type="AlphaFoldDB" id="A0A345Z4T8"/>
<reference evidence="6 7" key="1">
    <citation type="submission" date="2018-07" db="EMBL/GenBank/DDBJ databases">
        <title>Complete genome sequence of Spiroplasma alleghenense PLHS-1 (ATCC 51752).</title>
        <authorList>
            <person name="Chou L."/>
            <person name="Lee T.-Y."/>
            <person name="Tsai Y.-M."/>
            <person name="Kuo C.-H."/>
        </authorList>
    </citation>
    <scope>NUCLEOTIDE SEQUENCE [LARGE SCALE GENOMIC DNA]</scope>
    <source>
        <strain evidence="6 7">PLHS-1</strain>
    </source>
</reference>
<comment type="catalytic activity">
    <reaction evidence="5">
        <text>a 2'-deoxyadenosine in DNA + S-adenosyl-L-methionine = an N(6)-methyl-2'-deoxyadenosine in DNA + S-adenosyl-L-homocysteine + H(+)</text>
        <dbReference type="Rhea" id="RHEA:15197"/>
        <dbReference type="Rhea" id="RHEA-COMP:12418"/>
        <dbReference type="Rhea" id="RHEA-COMP:12419"/>
        <dbReference type="ChEBI" id="CHEBI:15378"/>
        <dbReference type="ChEBI" id="CHEBI:57856"/>
        <dbReference type="ChEBI" id="CHEBI:59789"/>
        <dbReference type="ChEBI" id="CHEBI:90615"/>
        <dbReference type="ChEBI" id="CHEBI:90616"/>
        <dbReference type="EC" id="2.1.1.72"/>
    </reaction>
</comment>
<evidence type="ECO:0000313" key="7">
    <source>
        <dbReference type="Proteomes" id="UP000254792"/>
    </source>
</evidence>
<dbReference type="RefSeq" id="WP_115558510.1">
    <property type="nucleotide sequence ID" value="NZ_CP031376.1"/>
</dbReference>
<dbReference type="Gene3D" id="3.40.50.150">
    <property type="entry name" value="Vaccinia Virus protein VP39"/>
    <property type="match status" value="1"/>
</dbReference>
<organism evidence="6 7">
    <name type="scientific">Spiroplasma alleghenense</name>
    <dbReference type="NCBI Taxonomy" id="216931"/>
    <lineage>
        <taxon>Bacteria</taxon>
        <taxon>Bacillati</taxon>
        <taxon>Mycoplasmatota</taxon>
        <taxon>Mollicutes</taxon>
        <taxon>Entomoplasmatales</taxon>
        <taxon>Spiroplasmataceae</taxon>
        <taxon>Spiroplasma</taxon>
    </lineage>
</organism>
<gene>
    <name evidence="6" type="ORF">SALLE_v1c09470</name>
</gene>